<evidence type="ECO:0000313" key="3">
    <source>
        <dbReference type="Proteomes" id="UP001578633"/>
    </source>
</evidence>
<name>A0ABR3UVE7_9PLEO</name>
<reference evidence="2 3" key="1">
    <citation type="submission" date="2024-09" db="EMBL/GenBank/DDBJ databases">
        <title>T2T genomes of carrot and Alternaria dauci and their utility for understanding host-pathogen interaction during carrot leaf blight disease.</title>
        <authorList>
            <person name="Liu W."/>
            <person name="Xu S."/>
            <person name="Ou C."/>
            <person name="Liu X."/>
            <person name="Zhuang F."/>
            <person name="Deng X.W."/>
        </authorList>
    </citation>
    <scope>NUCLEOTIDE SEQUENCE [LARGE SCALE GENOMIC DNA]</scope>
    <source>
        <strain evidence="2 3">A2016</strain>
    </source>
</reference>
<comment type="caution">
    <text evidence="2">The sequence shown here is derived from an EMBL/GenBank/DDBJ whole genome shotgun (WGS) entry which is preliminary data.</text>
</comment>
<dbReference type="Pfam" id="PF06985">
    <property type="entry name" value="HET"/>
    <property type="match status" value="1"/>
</dbReference>
<dbReference type="RefSeq" id="XP_069310637.1">
    <property type="nucleotide sequence ID" value="XM_069447685.1"/>
</dbReference>
<feature type="domain" description="Heterokaryon incompatibility" evidence="1">
    <location>
        <begin position="7"/>
        <end position="92"/>
    </location>
</feature>
<dbReference type="InterPro" id="IPR010730">
    <property type="entry name" value="HET"/>
</dbReference>
<dbReference type="Proteomes" id="UP001578633">
    <property type="component" value="Chromosome 1"/>
</dbReference>
<dbReference type="PANTHER" id="PTHR33112:SF1">
    <property type="entry name" value="HETEROKARYON INCOMPATIBILITY DOMAIN-CONTAINING PROTEIN"/>
    <property type="match status" value="1"/>
</dbReference>
<keyword evidence="3" id="KW-1185">Reference proteome</keyword>
<organism evidence="2 3">
    <name type="scientific">Alternaria dauci</name>
    <dbReference type="NCBI Taxonomy" id="48095"/>
    <lineage>
        <taxon>Eukaryota</taxon>
        <taxon>Fungi</taxon>
        <taxon>Dikarya</taxon>
        <taxon>Ascomycota</taxon>
        <taxon>Pezizomycotina</taxon>
        <taxon>Dothideomycetes</taxon>
        <taxon>Pleosporomycetidae</taxon>
        <taxon>Pleosporales</taxon>
        <taxon>Pleosporineae</taxon>
        <taxon>Pleosporaceae</taxon>
        <taxon>Alternaria</taxon>
        <taxon>Alternaria sect. Porri</taxon>
    </lineage>
</organism>
<dbReference type="PANTHER" id="PTHR33112">
    <property type="entry name" value="DOMAIN PROTEIN, PUTATIVE-RELATED"/>
    <property type="match status" value="1"/>
</dbReference>
<evidence type="ECO:0000259" key="1">
    <source>
        <dbReference type="Pfam" id="PF06985"/>
    </source>
</evidence>
<gene>
    <name evidence="2" type="ORF">ACET3X_000395</name>
</gene>
<proteinExistence type="predicted"/>
<accession>A0ABR3UVE7</accession>
<dbReference type="GeneID" id="96080717"/>
<protein>
    <recommendedName>
        <fullName evidence="1">Heterokaryon incompatibility domain-containing protein</fullName>
    </recommendedName>
</protein>
<evidence type="ECO:0000313" key="2">
    <source>
        <dbReference type="EMBL" id="KAL1800053.1"/>
    </source>
</evidence>
<sequence length="137" mass="15710">MLQETSKLPIKLPATIEDSITATLRLGYRYLWVDKYCVHQQDSSDKHIQIQQMDIIYASAQTTLIAAVGEDCALPDRGFKVVNSWLDSPRRISLQKKTLFHGLPDAVLLQRLHWVRKKRDRSLPKDTASTTYRASID</sequence>
<dbReference type="EMBL" id="JBHGVX010000001">
    <property type="protein sequence ID" value="KAL1800053.1"/>
    <property type="molecule type" value="Genomic_DNA"/>
</dbReference>